<dbReference type="PANTHER" id="PTHR33413">
    <property type="entry name" value="EXPRESSED PROTEIN"/>
    <property type="match status" value="1"/>
</dbReference>
<name>A0A6A3B8S5_HIBSY</name>
<comment type="caution">
    <text evidence="2">The sequence shown here is derived from an EMBL/GenBank/DDBJ whole genome shotgun (WGS) entry which is preliminary data.</text>
</comment>
<proteinExistence type="predicted"/>
<dbReference type="Proteomes" id="UP000436088">
    <property type="component" value="Unassembled WGS sequence"/>
</dbReference>
<feature type="compositionally biased region" description="Basic and acidic residues" evidence="1">
    <location>
        <begin position="19"/>
        <end position="55"/>
    </location>
</feature>
<evidence type="ECO:0000313" key="2">
    <source>
        <dbReference type="EMBL" id="KAE8713534.1"/>
    </source>
</evidence>
<keyword evidence="3" id="KW-1185">Reference proteome</keyword>
<feature type="compositionally biased region" description="Polar residues" evidence="1">
    <location>
        <begin position="99"/>
        <end position="111"/>
    </location>
</feature>
<accession>A0A6A3B8S5</accession>
<gene>
    <name evidence="2" type="ORF">F3Y22_tig00110206pilonHSYRG00069</name>
</gene>
<evidence type="ECO:0000256" key="1">
    <source>
        <dbReference type="SAM" id="MobiDB-lite"/>
    </source>
</evidence>
<evidence type="ECO:0000313" key="3">
    <source>
        <dbReference type="Proteomes" id="UP000436088"/>
    </source>
</evidence>
<sequence>MGNCQAVDAAALVIQHPSGRLERTSKGIEIGIRGHEGHESKEACENEKGIDEKLQQHGQENPSSGRNSDAENTDQELKQERQSSRTTPASAAAMRSKSWRPSLQSISEAAS</sequence>
<organism evidence="2 3">
    <name type="scientific">Hibiscus syriacus</name>
    <name type="common">Rose of Sharon</name>
    <dbReference type="NCBI Taxonomy" id="106335"/>
    <lineage>
        <taxon>Eukaryota</taxon>
        <taxon>Viridiplantae</taxon>
        <taxon>Streptophyta</taxon>
        <taxon>Embryophyta</taxon>
        <taxon>Tracheophyta</taxon>
        <taxon>Spermatophyta</taxon>
        <taxon>Magnoliopsida</taxon>
        <taxon>eudicotyledons</taxon>
        <taxon>Gunneridae</taxon>
        <taxon>Pentapetalae</taxon>
        <taxon>rosids</taxon>
        <taxon>malvids</taxon>
        <taxon>Malvales</taxon>
        <taxon>Malvaceae</taxon>
        <taxon>Malvoideae</taxon>
        <taxon>Hibiscus</taxon>
    </lineage>
</organism>
<reference evidence="2" key="1">
    <citation type="submission" date="2019-09" db="EMBL/GenBank/DDBJ databases">
        <title>Draft genome information of white flower Hibiscus syriacus.</title>
        <authorList>
            <person name="Kim Y.-M."/>
        </authorList>
    </citation>
    <scope>NUCLEOTIDE SEQUENCE [LARGE SCALE GENOMIC DNA]</scope>
    <source>
        <strain evidence="2">YM2019G1</strain>
    </source>
</reference>
<feature type="region of interest" description="Disordered" evidence="1">
    <location>
        <begin position="16"/>
        <end position="111"/>
    </location>
</feature>
<protein>
    <submittedName>
        <fullName evidence="2">Nucleobase-ascorbate transporter 7-like isoform X1</fullName>
    </submittedName>
</protein>
<dbReference type="AlphaFoldDB" id="A0A6A3B8S5"/>
<feature type="compositionally biased region" description="Polar residues" evidence="1">
    <location>
        <begin position="56"/>
        <end position="67"/>
    </location>
</feature>
<dbReference type="EMBL" id="VEPZ02000876">
    <property type="protein sequence ID" value="KAE8713534.1"/>
    <property type="molecule type" value="Genomic_DNA"/>
</dbReference>
<dbReference type="PANTHER" id="PTHR33413:SF4">
    <property type="entry name" value="D-RIBOSE-BINDING PERIPLASMIC PROTEIN"/>
    <property type="match status" value="1"/>
</dbReference>